<gene>
    <name evidence="3" type="ORF">NOX80_03825</name>
</gene>
<evidence type="ECO:0000256" key="1">
    <source>
        <dbReference type="SAM" id="Coils"/>
    </source>
</evidence>
<protein>
    <submittedName>
        <fullName evidence="3">Uncharacterized protein</fullName>
    </submittedName>
</protein>
<proteinExistence type="predicted"/>
<name>A0ABY5IU17_9FLAO</name>
<dbReference type="EMBL" id="CP101751">
    <property type="protein sequence ID" value="UUC46335.1"/>
    <property type="molecule type" value="Genomic_DNA"/>
</dbReference>
<organism evidence="3 4">
    <name type="scientific">Flavobacterium cerinum</name>
    <dbReference type="NCBI Taxonomy" id="2502784"/>
    <lineage>
        <taxon>Bacteria</taxon>
        <taxon>Pseudomonadati</taxon>
        <taxon>Bacteroidota</taxon>
        <taxon>Flavobacteriia</taxon>
        <taxon>Flavobacteriales</taxon>
        <taxon>Flavobacteriaceae</taxon>
        <taxon>Flavobacterium</taxon>
    </lineage>
</organism>
<feature type="coiled-coil region" evidence="1">
    <location>
        <begin position="917"/>
        <end position="951"/>
    </location>
</feature>
<dbReference type="Proteomes" id="UP001059844">
    <property type="component" value="Chromosome"/>
</dbReference>
<keyword evidence="4" id="KW-1185">Reference proteome</keyword>
<evidence type="ECO:0000313" key="4">
    <source>
        <dbReference type="Proteomes" id="UP001059844"/>
    </source>
</evidence>
<reference evidence="3" key="1">
    <citation type="submission" date="2022-07" db="EMBL/GenBank/DDBJ databases">
        <title>Isolation, identification, and degradation of a PFOSA degrading strain from sewage treatment plant.</title>
        <authorList>
            <person name="Zhang L."/>
            <person name="Huo Y."/>
        </authorList>
    </citation>
    <scope>NUCLEOTIDE SEQUENCE</scope>
    <source>
        <strain evidence="3">C1</strain>
    </source>
</reference>
<feature type="compositionally biased region" description="Basic and acidic residues" evidence="2">
    <location>
        <begin position="588"/>
        <end position="599"/>
    </location>
</feature>
<dbReference type="RefSeq" id="WP_256552002.1">
    <property type="nucleotide sequence ID" value="NZ_CP101751.1"/>
</dbReference>
<sequence>MSTELKNTLFRFVTMRAPQLTDKSKNELLFVKHPEIGIVVNPNGEFSKTMSNPDFAENRKEQLEAAISRFKTKAIQTPDELKTDLVKPDLYEFANWLAKNRTSFTKESLHDYVPVTSKGPEEHHTLAPLAESSRVALWDNLIYQSLTFKSDYVRDMIISVLVADAFLEKFEDTDLSLDVLQNLAQGKVVMPKPIFGTKAAEQSDDSEELPISTKHLEKDVQLIRSEISIANYTKILEELEVVEKQYQRKEQKTYDAAYKEYLDSVELLYQNADTVTKTITDCKTGCERTIKEYVNLKIPKFSYTAKPELNLTDLAPFLSAESLAMLTGLTEGGISTFAEAKEVLKKNIDSETAKIFQNTVFTQKVVNANGIVLPVQSAVNSTPTSSNALAITGQGSNNTPISLYMALGEIALGSDIVAATYTAVFNDNTTVSHTAFEDNWIGDKLNVKLFNDSLNFSGKNNGTLTGTYTLSNGDLIDFTADFKIKSIRMTSFHLSISYTIEGGGSYRYQTKIKPDTSGTTNPIPDKEAVPLNGITRLGIADYRKVEQEICCYVPGEVSHIENIMAREYKDRTTKRSRKTENTTTLSSESEREKLTDSTTTDRYEMNQEVVKVIAENTAIGAYTNATFDAFKTHFNVGGNFAYNTSTEESNSQAVTQAKEITERALDRIVQKVKEERISKVIEEYSEENAHGFDNRKGDEHVTGVYRWVDKIYKNKIVNYGKRLIYEFMVPEPAAFHKTWQEFKKNDTGTETLEKPVDPRNVGVTNRLTDHTKVLESTYAYWAAIYNAEVNPVPQSEYNIGKSLSGSYVGSLSEVEFFSLKEEIKIPEGYEAVSGKVSVSATQDYDNHNVAILTGIGDQRYTVLSGGFRNEASSELPFGAPYRDTVPVAVTFSNFFTGTANFSVKVRRGQDLYQKWQIETFNAIISAYEVKLKEYNEKVAAIKAEQTEKEKVNPMYYEQIVNTVLRKNCITYLIKNDNLGQDGLIINRNALSDVRVASENALLKQYANRVKFMEQAFEWDLMSYNFYPFYWGEKANWKKMYNSTDIDNPLFRAFLESGMARIMVTVRPGFEEAVNWFMATRQVWNGGQVPTLDDPLFKDLIQELQEPNGEVEETWESRVPTALTILQAGSIGLDVLDALPCDSDCNDNRITDSEGTTKKAFIRTDVLIGGNATDVK</sequence>
<keyword evidence="1" id="KW-0175">Coiled coil</keyword>
<evidence type="ECO:0000313" key="3">
    <source>
        <dbReference type="EMBL" id="UUC46335.1"/>
    </source>
</evidence>
<accession>A0ABY5IU17</accession>
<evidence type="ECO:0000256" key="2">
    <source>
        <dbReference type="SAM" id="MobiDB-lite"/>
    </source>
</evidence>
<feature type="region of interest" description="Disordered" evidence="2">
    <location>
        <begin position="570"/>
        <end position="599"/>
    </location>
</feature>